<keyword evidence="1" id="KW-0472">Membrane</keyword>
<gene>
    <name evidence="2" type="ORF">QUF85_15445</name>
</gene>
<reference evidence="2" key="1">
    <citation type="submission" date="2023-06" db="EMBL/GenBank/DDBJ databases">
        <title>Comparative genomics of Bacillaceae isolates and their secondary metabolite potential.</title>
        <authorList>
            <person name="Song L."/>
            <person name="Nielsen L.J."/>
            <person name="Mohite O."/>
            <person name="Xu X."/>
            <person name="Weber T."/>
            <person name="Kovacs A.T."/>
        </authorList>
    </citation>
    <scope>NUCLEOTIDE SEQUENCE</scope>
    <source>
        <strain evidence="2">G1S1</strain>
    </source>
</reference>
<accession>A0AAJ1QPD9</accession>
<dbReference type="RefSeq" id="WP_289350145.1">
    <property type="nucleotide sequence ID" value="NZ_JAUCFI010000003.1"/>
</dbReference>
<evidence type="ECO:0000256" key="1">
    <source>
        <dbReference type="SAM" id="Phobius"/>
    </source>
</evidence>
<keyword evidence="1" id="KW-1133">Transmembrane helix</keyword>
<dbReference type="Proteomes" id="UP001238973">
    <property type="component" value="Unassembled WGS sequence"/>
</dbReference>
<dbReference type="AlphaFoldDB" id="A0AAJ1QPD9"/>
<dbReference type="EMBL" id="JAUCFI010000003">
    <property type="protein sequence ID" value="MDM5284689.1"/>
    <property type="molecule type" value="Genomic_DNA"/>
</dbReference>
<protein>
    <submittedName>
        <fullName evidence="2">Uncharacterized protein</fullName>
    </submittedName>
</protein>
<evidence type="ECO:0000313" key="2">
    <source>
        <dbReference type="EMBL" id="MDM5284689.1"/>
    </source>
</evidence>
<comment type="caution">
    <text evidence="2">The sequence shown here is derived from an EMBL/GenBank/DDBJ whole genome shotgun (WGS) entry which is preliminary data.</text>
</comment>
<feature type="transmembrane region" description="Helical" evidence="1">
    <location>
        <begin position="33"/>
        <end position="55"/>
    </location>
</feature>
<sequence length="357" mass="42060">MNDINQIMKTLSHPEKIAFTTLIKNYSKDVENLIIFIVPSADLVGGGILSIYSLYEESRKLTHIHGSKVLMCTLPKDAILLKNTRFENDVPIYPFDLIPKYFSKLRKCIFHIPEIFVGIFKFFMADYYSYLSALPDLQINILNQNIELMPDVHVINELKKFTVNITCTTAHERYTTRELREAIGIPLHKFSTFISPEQYKSLDYIHKENLMVVSPDDHPLKSNIIDLIKRNFPAINIVIIQDLTYEDYKELISRAKWALTFGEGLDGYFIETVFSGGISFSAYNDKFFTSEFKNLKTVYLNYDQLVNEICNDLKNLDNEHNFKQYQKEQLFIIKKYYDYKEYVKNVERFYKKKYTFR</sequence>
<proteinExistence type="predicted"/>
<evidence type="ECO:0000313" key="3">
    <source>
        <dbReference type="Proteomes" id="UP001238973"/>
    </source>
</evidence>
<organism evidence="2 3">
    <name type="scientific">Peribacillus frigoritolerans</name>
    <dbReference type="NCBI Taxonomy" id="450367"/>
    <lineage>
        <taxon>Bacteria</taxon>
        <taxon>Bacillati</taxon>
        <taxon>Bacillota</taxon>
        <taxon>Bacilli</taxon>
        <taxon>Bacillales</taxon>
        <taxon>Bacillaceae</taxon>
        <taxon>Peribacillus</taxon>
    </lineage>
</organism>
<keyword evidence="1" id="KW-0812">Transmembrane</keyword>
<name>A0AAJ1QPD9_9BACI</name>